<comment type="caution">
    <text evidence="1">The sequence shown here is derived from an EMBL/GenBank/DDBJ whole genome shotgun (WGS) entry which is preliminary data.</text>
</comment>
<evidence type="ECO:0000313" key="2">
    <source>
        <dbReference type="Proteomes" id="UP000240542"/>
    </source>
</evidence>
<dbReference type="Pfam" id="PF04463">
    <property type="entry name" value="2-thiour_desulf"/>
    <property type="match status" value="1"/>
</dbReference>
<protein>
    <submittedName>
        <fullName evidence="1">Uncharacterized protein YbbK (DUF523 family)</fullName>
    </submittedName>
</protein>
<keyword evidence="2" id="KW-1185">Reference proteome</keyword>
<evidence type="ECO:0000313" key="1">
    <source>
        <dbReference type="EMBL" id="PSK86212.1"/>
    </source>
</evidence>
<gene>
    <name evidence="1" type="ORF">CLV63_13613</name>
</gene>
<sequence length="169" mass="17133">MVKNLEKILVSACLLGQRVRYDGAGKATAHAEVARWRAEGRLVSYCPEVAGGLPVPRPPAEIEAGGTAAAVLDGSARIITPAGADVTEVFLAGAHGAVRAARRHGTRIAVLKEGSPSCGVHRVHDGTFSGTTIDGSGVTAHLLRAAGVAVFSESEIDAAAAHLAALASP</sequence>
<accession>A0A2P8CML7</accession>
<dbReference type="AlphaFoldDB" id="A0A2P8CML7"/>
<dbReference type="Proteomes" id="UP000240542">
    <property type="component" value="Unassembled WGS sequence"/>
</dbReference>
<organism evidence="1 2">
    <name type="scientific">Murinocardiopsis flavida</name>
    <dbReference type="NCBI Taxonomy" id="645275"/>
    <lineage>
        <taxon>Bacteria</taxon>
        <taxon>Bacillati</taxon>
        <taxon>Actinomycetota</taxon>
        <taxon>Actinomycetes</taxon>
        <taxon>Streptosporangiales</taxon>
        <taxon>Nocardiopsidaceae</taxon>
        <taxon>Murinocardiopsis</taxon>
    </lineage>
</organism>
<name>A0A2P8CML7_9ACTN</name>
<dbReference type="InterPro" id="IPR007553">
    <property type="entry name" value="2-thiour_desulf"/>
</dbReference>
<dbReference type="PANTHER" id="PTHR30087">
    <property type="entry name" value="INNER MEMBRANE PROTEIN"/>
    <property type="match status" value="1"/>
</dbReference>
<dbReference type="PANTHER" id="PTHR30087:SF1">
    <property type="entry name" value="HYPOTHETICAL CYTOSOLIC PROTEIN"/>
    <property type="match status" value="1"/>
</dbReference>
<dbReference type="EMBL" id="PYGA01000036">
    <property type="protein sequence ID" value="PSK86212.1"/>
    <property type="molecule type" value="Genomic_DNA"/>
</dbReference>
<reference evidence="1 2" key="1">
    <citation type="submission" date="2018-03" db="EMBL/GenBank/DDBJ databases">
        <title>Genomic Encyclopedia of Archaeal and Bacterial Type Strains, Phase II (KMG-II): from individual species to whole genera.</title>
        <authorList>
            <person name="Goeker M."/>
        </authorList>
    </citation>
    <scope>NUCLEOTIDE SEQUENCE [LARGE SCALE GENOMIC DNA]</scope>
    <source>
        <strain evidence="1 2">DSM 45312</strain>
    </source>
</reference>
<proteinExistence type="predicted"/>